<dbReference type="InterPro" id="IPR012910">
    <property type="entry name" value="Plug_dom"/>
</dbReference>
<keyword evidence="3 10" id="KW-1134">Transmembrane beta strand</keyword>
<evidence type="ECO:0000256" key="10">
    <source>
        <dbReference type="PROSITE-ProRule" id="PRU01360"/>
    </source>
</evidence>
<evidence type="ECO:0000256" key="2">
    <source>
        <dbReference type="ARBA" id="ARBA00022448"/>
    </source>
</evidence>
<dbReference type="RefSeq" id="WP_302884146.1">
    <property type="nucleotide sequence ID" value="NZ_JAUMIT010000003.1"/>
</dbReference>
<comment type="similarity">
    <text evidence="10 11">Belongs to the TonB-dependent receptor family.</text>
</comment>
<organism evidence="14 15">
    <name type="scientific">Wenyingzhuangia gilva</name>
    <dbReference type="NCBI Taxonomy" id="3057677"/>
    <lineage>
        <taxon>Bacteria</taxon>
        <taxon>Pseudomonadati</taxon>
        <taxon>Bacteroidota</taxon>
        <taxon>Flavobacteriia</taxon>
        <taxon>Flavobacteriales</taxon>
        <taxon>Flavobacteriaceae</taxon>
        <taxon>Wenyingzhuangia</taxon>
    </lineage>
</organism>
<evidence type="ECO:0000256" key="6">
    <source>
        <dbReference type="ARBA" id="ARBA00023077"/>
    </source>
</evidence>
<keyword evidence="7 10" id="KW-0472">Membrane</keyword>
<dbReference type="Gene3D" id="2.170.130.10">
    <property type="entry name" value="TonB-dependent receptor, plug domain"/>
    <property type="match status" value="1"/>
</dbReference>
<dbReference type="Gene3D" id="2.40.170.20">
    <property type="entry name" value="TonB-dependent receptor, beta-barrel domain"/>
    <property type="match status" value="1"/>
</dbReference>
<dbReference type="InterPro" id="IPR039426">
    <property type="entry name" value="TonB-dep_rcpt-like"/>
</dbReference>
<feature type="domain" description="TonB-dependent receptor-like beta-barrel" evidence="12">
    <location>
        <begin position="200"/>
        <end position="669"/>
    </location>
</feature>
<keyword evidence="6 11" id="KW-0798">TonB box</keyword>
<keyword evidence="2 10" id="KW-0813">Transport</keyword>
<gene>
    <name evidence="14" type="ORF">QVZ41_08555</name>
</gene>
<dbReference type="PROSITE" id="PS52016">
    <property type="entry name" value="TONB_DEPENDENT_REC_3"/>
    <property type="match status" value="1"/>
</dbReference>
<dbReference type="CDD" id="cd01347">
    <property type="entry name" value="ligand_gated_channel"/>
    <property type="match status" value="1"/>
</dbReference>
<sequence length="694" mass="78762">MSLNKNNKYTYLLIFFTIVINAQKNNINEKTAVLTQELEKVVVTATRTKKLISSVAMPVEIVSKKEIQQINAMRLNEVLEEQTGLITVPDYGGAAGVQMQGLDSQYTLILIDGVPLIGRIAGSLDINRISVGNIAQIEIVKGASSSLYGNDALGGVINIITEKPIRGTKVNMNYRGDSFNTHDFNSTIAIKKGDVSISAFINRYQNAGYDLNKTDDIKTIDPYVNHTFNTTIIYKINNKLRLNVSSRIYNQEQEYVPTANLKGKENANEWNNHLVLKYKENENFNGLFDFYITNYKTNSYLNNTDTNSLDSESYFDQLLVKPELRIVYKTKYHSEIVGGIGLNYETLDRTDFSTKPFFSAPYVFLQYDKVIGKRTNVILGARFDNHNKYKSQFSPKFAINYKANNHLNLKGSVGYGFKAPDFRQLYFDFTNNAVGYTVVGYNAVKTVIPRLEQQGQINNIIVPISSFDNKLNAENSLSINFGANFKASSLFSLSANVFKNNIKNLIDTRVIANKTNGQNVFSYYNIHDVYTQGIEINTTLKPSQQLKIKAGYQYLIAKDESVKQKFKNGNVFARDKNGSSFLLARNDYFGLFNRSKHMVNLKFYYNIPAWKLDTNLRTTYRSKYGISDTNDNGYLDKYDRFIKGYAIADFAINKNIAKHYKLGFGIDNITNFKDAQNISNIPGRIIYGKINIQF</sequence>
<evidence type="ECO:0000256" key="7">
    <source>
        <dbReference type="ARBA" id="ARBA00023136"/>
    </source>
</evidence>
<evidence type="ECO:0000256" key="4">
    <source>
        <dbReference type="ARBA" id="ARBA00022692"/>
    </source>
</evidence>
<keyword evidence="4 10" id="KW-0812">Transmembrane</keyword>
<evidence type="ECO:0000256" key="1">
    <source>
        <dbReference type="ARBA" id="ARBA00004571"/>
    </source>
</evidence>
<evidence type="ECO:0000256" key="5">
    <source>
        <dbReference type="ARBA" id="ARBA00022729"/>
    </source>
</evidence>
<dbReference type="InterPro" id="IPR000531">
    <property type="entry name" value="Beta-barrel_TonB"/>
</dbReference>
<dbReference type="SUPFAM" id="SSF56935">
    <property type="entry name" value="Porins"/>
    <property type="match status" value="1"/>
</dbReference>
<dbReference type="Pfam" id="PF00593">
    <property type="entry name" value="TonB_dep_Rec_b-barrel"/>
    <property type="match status" value="1"/>
</dbReference>
<comment type="subcellular location">
    <subcellularLocation>
        <location evidence="1 10">Cell outer membrane</location>
        <topology evidence="1 10">Multi-pass membrane protein</topology>
    </subcellularLocation>
</comment>
<dbReference type="Pfam" id="PF07715">
    <property type="entry name" value="Plug"/>
    <property type="match status" value="1"/>
</dbReference>
<dbReference type="PANTHER" id="PTHR30069">
    <property type="entry name" value="TONB-DEPENDENT OUTER MEMBRANE RECEPTOR"/>
    <property type="match status" value="1"/>
</dbReference>
<keyword evidence="9 10" id="KW-0998">Cell outer membrane</keyword>
<dbReference type="InterPro" id="IPR037066">
    <property type="entry name" value="Plug_dom_sf"/>
</dbReference>
<evidence type="ECO:0000256" key="11">
    <source>
        <dbReference type="RuleBase" id="RU003357"/>
    </source>
</evidence>
<evidence type="ECO:0000259" key="13">
    <source>
        <dbReference type="Pfam" id="PF07715"/>
    </source>
</evidence>
<name>A0ABT8VSE4_9FLAO</name>
<dbReference type="PANTHER" id="PTHR30069:SF29">
    <property type="entry name" value="HEMOGLOBIN AND HEMOGLOBIN-HAPTOGLOBIN-BINDING PROTEIN 1-RELATED"/>
    <property type="match status" value="1"/>
</dbReference>
<dbReference type="EMBL" id="JAUMIT010000003">
    <property type="protein sequence ID" value="MDO3694893.1"/>
    <property type="molecule type" value="Genomic_DNA"/>
</dbReference>
<dbReference type="InterPro" id="IPR036942">
    <property type="entry name" value="Beta-barrel_TonB_sf"/>
</dbReference>
<feature type="domain" description="TonB-dependent receptor plug" evidence="13">
    <location>
        <begin position="54"/>
        <end position="156"/>
    </location>
</feature>
<comment type="caution">
    <text evidence="14">The sequence shown here is derived from an EMBL/GenBank/DDBJ whole genome shotgun (WGS) entry which is preliminary data.</text>
</comment>
<evidence type="ECO:0000259" key="12">
    <source>
        <dbReference type="Pfam" id="PF00593"/>
    </source>
</evidence>
<keyword evidence="5" id="KW-0732">Signal</keyword>
<evidence type="ECO:0000313" key="15">
    <source>
        <dbReference type="Proteomes" id="UP001168642"/>
    </source>
</evidence>
<evidence type="ECO:0000256" key="3">
    <source>
        <dbReference type="ARBA" id="ARBA00022452"/>
    </source>
</evidence>
<evidence type="ECO:0000313" key="14">
    <source>
        <dbReference type="EMBL" id="MDO3694893.1"/>
    </source>
</evidence>
<keyword evidence="15" id="KW-1185">Reference proteome</keyword>
<accession>A0ABT8VSE4</accession>
<dbReference type="Proteomes" id="UP001168642">
    <property type="component" value="Unassembled WGS sequence"/>
</dbReference>
<reference evidence="14" key="1">
    <citation type="submission" date="2023-07" db="EMBL/GenBank/DDBJ databases">
        <title>Wenyingzhuangia sp. chi5 genome sequencing and assembly.</title>
        <authorList>
            <person name="Park S."/>
        </authorList>
    </citation>
    <scope>NUCLEOTIDE SEQUENCE</scope>
    <source>
        <strain evidence="14">Chi5</strain>
    </source>
</reference>
<evidence type="ECO:0000256" key="8">
    <source>
        <dbReference type="ARBA" id="ARBA00023170"/>
    </source>
</evidence>
<proteinExistence type="inferred from homology"/>
<protein>
    <submittedName>
        <fullName evidence="14">TonB-dependent receptor</fullName>
    </submittedName>
</protein>
<evidence type="ECO:0000256" key="9">
    <source>
        <dbReference type="ARBA" id="ARBA00023237"/>
    </source>
</evidence>
<keyword evidence="8 14" id="KW-0675">Receptor</keyword>